<dbReference type="Proteomes" id="UP000224006">
    <property type="component" value="Unassembled WGS sequence"/>
</dbReference>
<comment type="caution">
    <text evidence="1">The sequence shown here is derived from an EMBL/GenBank/DDBJ whole genome shotgun (WGS) entry which is preliminary data.</text>
</comment>
<name>A0A2A9M1B6_BESBE</name>
<evidence type="ECO:0000313" key="1">
    <source>
        <dbReference type="EMBL" id="PFH31034.1"/>
    </source>
</evidence>
<reference evidence="1 2" key="1">
    <citation type="submission" date="2017-09" db="EMBL/GenBank/DDBJ databases">
        <title>Genome sequencing of Besnoitia besnoiti strain Bb-Ger1.</title>
        <authorList>
            <person name="Schares G."/>
            <person name="Venepally P."/>
            <person name="Lorenzi H.A."/>
        </authorList>
    </citation>
    <scope>NUCLEOTIDE SEQUENCE [LARGE SCALE GENOMIC DNA]</scope>
    <source>
        <strain evidence="1 2">Bb-Ger1</strain>
    </source>
</reference>
<protein>
    <submittedName>
        <fullName evidence="1">Uncharacterized protein</fullName>
    </submittedName>
</protein>
<gene>
    <name evidence="1" type="ORF">BESB_042090</name>
</gene>
<proteinExistence type="predicted"/>
<accession>A0A2A9M1B6</accession>
<evidence type="ECO:0000313" key="2">
    <source>
        <dbReference type="Proteomes" id="UP000224006"/>
    </source>
</evidence>
<dbReference type="AlphaFoldDB" id="A0A2A9M1B6"/>
<dbReference type="EMBL" id="NWUJ01000019">
    <property type="protein sequence ID" value="PFH31034.1"/>
    <property type="molecule type" value="Genomic_DNA"/>
</dbReference>
<organism evidence="1 2">
    <name type="scientific">Besnoitia besnoiti</name>
    <name type="common">Apicomplexan protozoan</name>
    <dbReference type="NCBI Taxonomy" id="94643"/>
    <lineage>
        <taxon>Eukaryota</taxon>
        <taxon>Sar</taxon>
        <taxon>Alveolata</taxon>
        <taxon>Apicomplexa</taxon>
        <taxon>Conoidasida</taxon>
        <taxon>Coccidia</taxon>
        <taxon>Eucoccidiorida</taxon>
        <taxon>Eimeriorina</taxon>
        <taxon>Sarcocystidae</taxon>
        <taxon>Besnoitia</taxon>
    </lineage>
</organism>
<keyword evidence="2" id="KW-1185">Reference proteome</keyword>
<sequence length="25" mass="2996">MRRADIEVPNLPVNMDYRERSACYP</sequence>
<dbReference type="VEuPathDB" id="ToxoDB:BESB_042090"/>